<proteinExistence type="predicted"/>
<evidence type="ECO:0000313" key="1">
    <source>
        <dbReference type="Proteomes" id="UP000887576"/>
    </source>
</evidence>
<evidence type="ECO:0000313" key="2">
    <source>
        <dbReference type="WBParaSite" id="JU765_v2.g19066.t1"/>
    </source>
</evidence>
<dbReference type="Proteomes" id="UP000887576">
    <property type="component" value="Unplaced"/>
</dbReference>
<accession>A0AC34QSV8</accession>
<organism evidence="1 2">
    <name type="scientific">Panagrolaimus sp. JU765</name>
    <dbReference type="NCBI Taxonomy" id="591449"/>
    <lineage>
        <taxon>Eukaryota</taxon>
        <taxon>Metazoa</taxon>
        <taxon>Ecdysozoa</taxon>
        <taxon>Nematoda</taxon>
        <taxon>Chromadorea</taxon>
        <taxon>Rhabditida</taxon>
        <taxon>Tylenchina</taxon>
        <taxon>Panagrolaimomorpha</taxon>
        <taxon>Panagrolaimoidea</taxon>
        <taxon>Panagrolaimidae</taxon>
        <taxon>Panagrolaimus</taxon>
    </lineage>
</organism>
<sequence>MATIDSGVFFSLFLIGLAYHPLVKSDFFFYLLSFLLSLKACPTLQTFGSEARLPTDTLLNHNSSKVPFSSRFLTNRCIVFFFGSNLDFLVLAVEHLEYVD</sequence>
<dbReference type="WBParaSite" id="JU765_v2.g19066.t1">
    <property type="protein sequence ID" value="JU765_v2.g19066.t1"/>
    <property type="gene ID" value="JU765_v2.g19066"/>
</dbReference>
<protein>
    <submittedName>
        <fullName evidence="2">Uncharacterized protein</fullName>
    </submittedName>
</protein>
<name>A0AC34QSV8_9BILA</name>
<reference evidence="2" key="1">
    <citation type="submission" date="2022-11" db="UniProtKB">
        <authorList>
            <consortium name="WormBaseParasite"/>
        </authorList>
    </citation>
    <scope>IDENTIFICATION</scope>
</reference>